<accession>A0A015LC92</accession>
<protein>
    <submittedName>
        <fullName evidence="1">Uncharacterized protein</fullName>
    </submittedName>
</protein>
<dbReference type="HOGENOM" id="CLU_3125806_0_0_1"/>
<organism evidence="1 2">
    <name type="scientific">Rhizophagus irregularis (strain DAOM 197198w)</name>
    <name type="common">Glomus intraradices</name>
    <dbReference type="NCBI Taxonomy" id="1432141"/>
    <lineage>
        <taxon>Eukaryota</taxon>
        <taxon>Fungi</taxon>
        <taxon>Fungi incertae sedis</taxon>
        <taxon>Mucoromycota</taxon>
        <taxon>Glomeromycotina</taxon>
        <taxon>Glomeromycetes</taxon>
        <taxon>Glomerales</taxon>
        <taxon>Glomeraceae</taxon>
        <taxon>Rhizophagus</taxon>
    </lineage>
</organism>
<dbReference type="EMBL" id="JEMT01011560">
    <property type="protein sequence ID" value="EXX77319.1"/>
    <property type="molecule type" value="Genomic_DNA"/>
</dbReference>
<sequence>MNTLATGKRPWYNRAHDTNLARDICDGKRLEIPDDTPKFYAELMVIRKTL</sequence>
<reference evidence="1 2" key="1">
    <citation type="submission" date="2014-02" db="EMBL/GenBank/DDBJ databases">
        <title>Single nucleus genome sequencing reveals high similarity among nuclei of an endomycorrhizal fungus.</title>
        <authorList>
            <person name="Lin K."/>
            <person name="Geurts R."/>
            <person name="Zhang Z."/>
            <person name="Limpens E."/>
            <person name="Saunders D.G."/>
            <person name="Mu D."/>
            <person name="Pang E."/>
            <person name="Cao H."/>
            <person name="Cha H."/>
            <person name="Lin T."/>
            <person name="Zhou Q."/>
            <person name="Shang Y."/>
            <person name="Li Y."/>
            <person name="Ivanov S."/>
            <person name="Sharma T."/>
            <person name="Velzen R.V."/>
            <person name="Ruijter N.D."/>
            <person name="Aanen D.K."/>
            <person name="Win J."/>
            <person name="Kamoun S."/>
            <person name="Bisseling T."/>
            <person name="Huang S."/>
        </authorList>
    </citation>
    <scope>NUCLEOTIDE SEQUENCE [LARGE SCALE GENOMIC DNA]</scope>
    <source>
        <strain evidence="2">DAOM197198w</strain>
    </source>
</reference>
<comment type="caution">
    <text evidence="1">The sequence shown here is derived from an EMBL/GenBank/DDBJ whole genome shotgun (WGS) entry which is preliminary data.</text>
</comment>
<evidence type="ECO:0000313" key="1">
    <source>
        <dbReference type="EMBL" id="EXX77319.1"/>
    </source>
</evidence>
<dbReference type="AlphaFoldDB" id="A0A015LC92"/>
<gene>
    <name evidence="1" type="ORF">RirG_024860</name>
</gene>
<dbReference type="Proteomes" id="UP000022910">
    <property type="component" value="Unassembled WGS sequence"/>
</dbReference>
<proteinExistence type="predicted"/>
<keyword evidence="2" id="KW-1185">Reference proteome</keyword>
<name>A0A015LC92_RHIIW</name>
<evidence type="ECO:0000313" key="2">
    <source>
        <dbReference type="Proteomes" id="UP000022910"/>
    </source>
</evidence>